<evidence type="ECO:0000313" key="7">
    <source>
        <dbReference type="EMBL" id="MFC4243727.1"/>
    </source>
</evidence>
<proteinExistence type="predicted"/>
<gene>
    <name evidence="7" type="ORF">ACFOYW_10105</name>
</gene>
<feature type="transmembrane region" description="Helical" evidence="6">
    <location>
        <begin position="267"/>
        <end position="287"/>
    </location>
</feature>
<feature type="compositionally biased region" description="Low complexity" evidence="5">
    <location>
        <begin position="702"/>
        <end position="722"/>
    </location>
</feature>
<comment type="subcellular location">
    <subcellularLocation>
        <location evidence="1">Membrane</location>
        <topology evidence="1">Multi-pass membrane protein</topology>
    </subcellularLocation>
</comment>
<dbReference type="EMBL" id="JBHSCN010000005">
    <property type="protein sequence ID" value="MFC4243727.1"/>
    <property type="molecule type" value="Genomic_DNA"/>
</dbReference>
<keyword evidence="4 6" id="KW-0472">Membrane</keyword>
<comment type="caution">
    <text evidence="7">The sequence shown here is derived from an EMBL/GenBank/DDBJ whole genome shotgun (WGS) entry which is preliminary data.</text>
</comment>
<feature type="transmembrane region" description="Helical" evidence="6">
    <location>
        <begin position="650"/>
        <end position="669"/>
    </location>
</feature>
<evidence type="ECO:0000313" key="8">
    <source>
        <dbReference type="Proteomes" id="UP001595900"/>
    </source>
</evidence>
<sequence length="749" mass="80736">MTNEGRTSTTEAFSAKRWLIGEPLASEKLEGQLLPKRLALPIFASDAVSSVAYAPQEMMMVLLLGGVSLLVFSPWITAIIVLVLVTVVLSYRQLVKAYPSGGGDFEVAHKNLGEKAGLIVASALLTDYVMTVAVSVASGVDNIISAVPILSHVRVELAVACVVLIALANLRGVREASKAFAIPTYVFIGSIGVMIITALVRTVFGHTPVAESAAYSVKSTGSLAQIAVVLLLLRAFASGCSALTGIEAIANGVQAFRVPKIRNARTTLFLLGGTSIGLLIGLVWTALISQVHYAENPCDLVGWAQCATAPQRSLIAQIAAATFGNNSVLFFIVQAATAVVLLLAANTAFNGFPLLTYVLAKEQYAPKALTTRGDRLVFSNGIVGLGLAAIALLIIYQASVTALIQLYIIGVFVSFTLGQSGMVRHWVRLLRTGRENRPGGAAGGKKRSAGDSIGFRTADGELMSRASIIRSLCINAFGAILTASVFVVVIITKFTHGAWLVFIIMPVLWVLMLGVNRYYRDVEKEVEVDSSITFGSTGDHAIVLVGKMQKPALKALDYAIAAKHDSLEAVHIVVDTDSTERLKQQWKDMNIHVPLTLIDSPYRDYATPLAKYIKKRREFCGSEVVTVYLPQYIVGHWWEQILHNHRARRISRELMLVHGVVIALVPWLLDSSEVIYGRRSRPLPGQDRRGEPPRMPARRAPRSTPAERAAAAAEAIAAANAEVTGRIPTIDGSEPQTQRADAPREALHK</sequence>
<feature type="transmembrane region" description="Helical" evidence="6">
    <location>
        <begin position="328"/>
        <end position="355"/>
    </location>
</feature>
<dbReference type="InterPro" id="IPR002293">
    <property type="entry name" value="AA/rel_permease1"/>
</dbReference>
<organism evidence="7 8">
    <name type="scientific">Gryllotalpicola reticulitermitis</name>
    <dbReference type="NCBI Taxonomy" id="1184153"/>
    <lineage>
        <taxon>Bacteria</taxon>
        <taxon>Bacillati</taxon>
        <taxon>Actinomycetota</taxon>
        <taxon>Actinomycetes</taxon>
        <taxon>Micrococcales</taxon>
        <taxon>Microbacteriaceae</taxon>
        <taxon>Gryllotalpicola</taxon>
    </lineage>
</organism>
<feature type="transmembrane region" description="Helical" evidence="6">
    <location>
        <begin position="149"/>
        <end position="170"/>
    </location>
</feature>
<feature type="transmembrane region" description="Helical" evidence="6">
    <location>
        <begin position="472"/>
        <end position="491"/>
    </location>
</feature>
<name>A0ABV8Q5Q9_9MICO</name>
<dbReference type="Proteomes" id="UP001595900">
    <property type="component" value="Unassembled WGS sequence"/>
</dbReference>
<evidence type="ECO:0000256" key="2">
    <source>
        <dbReference type="ARBA" id="ARBA00022692"/>
    </source>
</evidence>
<evidence type="ECO:0000256" key="5">
    <source>
        <dbReference type="SAM" id="MobiDB-lite"/>
    </source>
</evidence>
<feature type="transmembrane region" description="Helical" evidence="6">
    <location>
        <begin position="497"/>
        <end position="515"/>
    </location>
</feature>
<evidence type="ECO:0000256" key="3">
    <source>
        <dbReference type="ARBA" id="ARBA00022989"/>
    </source>
</evidence>
<dbReference type="Pfam" id="PF13520">
    <property type="entry name" value="AA_permease_2"/>
    <property type="match status" value="1"/>
</dbReference>
<dbReference type="InterPro" id="IPR053153">
    <property type="entry name" value="APC_K+_Transporter"/>
</dbReference>
<feature type="transmembrane region" description="Helical" evidence="6">
    <location>
        <begin position="182"/>
        <end position="204"/>
    </location>
</feature>
<dbReference type="PANTHER" id="PTHR47704:SF1">
    <property type="entry name" value="POTASSIUM TRANSPORTER KIMA"/>
    <property type="match status" value="1"/>
</dbReference>
<feature type="transmembrane region" description="Helical" evidence="6">
    <location>
        <begin position="404"/>
        <end position="427"/>
    </location>
</feature>
<reference evidence="8" key="1">
    <citation type="journal article" date="2019" name="Int. J. Syst. Evol. Microbiol.">
        <title>The Global Catalogue of Microorganisms (GCM) 10K type strain sequencing project: providing services to taxonomists for standard genome sequencing and annotation.</title>
        <authorList>
            <consortium name="The Broad Institute Genomics Platform"/>
            <consortium name="The Broad Institute Genome Sequencing Center for Infectious Disease"/>
            <person name="Wu L."/>
            <person name="Ma J."/>
        </authorList>
    </citation>
    <scope>NUCLEOTIDE SEQUENCE [LARGE SCALE GENOMIC DNA]</scope>
    <source>
        <strain evidence="8">CGMCC 1.10363</strain>
    </source>
</reference>
<dbReference type="RefSeq" id="WP_390228807.1">
    <property type="nucleotide sequence ID" value="NZ_JBHSCN010000005.1"/>
</dbReference>
<evidence type="ECO:0000256" key="6">
    <source>
        <dbReference type="SAM" id="Phobius"/>
    </source>
</evidence>
<keyword evidence="2 6" id="KW-0812">Transmembrane</keyword>
<evidence type="ECO:0000256" key="4">
    <source>
        <dbReference type="ARBA" id="ARBA00023136"/>
    </source>
</evidence>
<feature type="region of interest" description="Disordered" evidence="5">
    <location>
        <begin position="679"/>
        <end position="749"/>
    </location>
</feature>
<keyword evidence="3 6" id="KW-1133">Transmembrane helix</keyword>
<accession>A0ABV8Q5Q9</accession>
<feature type="transmembrane region" description="Helical" evidence="6">
    <location>
        <begin position="376"/>
        <end position="398"/>
    </location>
</feature>
<keyword evidence="8" id="KW-1185">Reference proteome</keyword>
<dbReference type="Gene3D" id="1.20.1740.10">
    <property type="entry name" value="Amino acid/polyamine transporter I"/>
    <property type="match status" value="1"/>
</dbReference>
<dbReference type="PANTHER" id="PTHR47704">
    <property type="entry name" value="POTASSIUM TRANSPORTER KIMA"/>
    <property type="match status" value="1"/>
</dbReference>
<evidence type="ECO:0000256" key="1">
    <source>
        <dbReference type="ARBA" id="ARBA00004141"/>
    </source>
</evidence>
<feature type="transmembrane region" description="Helical" evidence="6">
    <location>
        <begin position="61"/>
        <end position="89"/>
    </location>
</feature>
<protein>
    <submittedName>
        <fullName evidence="7">APC family permease</fullName>
    </submittedName>
</protein>
<feature type="transmembrane region" description="Helical" evidence="6">
    <location>
        <begin position="224"/>
        <end position="246"/>
    </location>
</feature>
<feature type="transmembrane region" description="Helical" evidence="6">
    <location>
        <begin position="116"/>
        <end position="137"/>
    </location>
</feature>